<dbReference type="InterPro" id="IPR011004">
    <property type="entry name" value="Trimer_LpxA-like_sf"/>
</dbReference>
<reference evidence="3 4" key="1">
    <citation type="journal article" date="2015" name="J. Biotechnol.">
        <title>Complete genome sequence of a malodorant-producing acetogen, Clostridium scatologenes ATCC 25775(T).</title>
        <authorList>
            <person name="Zhu Z."/>
            <person name="Guo T."/>
            <person name="Zheng H."/>
            <person name="Song T."/>
            <person name="Ouyang P."/>
            <person name="Xie J."/>
        </authorList>
    </citation>
    <scope>NUCLEOTIDE SEQUENCE [LARGE SCALE GENOMIC DNA]</scope>
    <source>
        <strain evidence="3 4">ATCC 25775</strain>
    </source>
</reference>
<feature type="active site" description="Proton acceptor" evidence="1">
    <location>
        <position position="142"/>
    </location>
</feature>
<dbReference type="SUPFAM" id="SSF51161">
    <property type="entry name" value="Trimeric LpxA-like enzymes"/>
    <property type="match status" value="1"/>
</dbReference>
<feature type="site" description="Increases basicity of active site His" evidence="1">
    <location>
        <position position="143"/>
    </location>
</feature>
<name>A0A0E3GSC7_CLOSL</name>
<proteinExistence type="predicted"/>
<dbReference type="PANTHER" id="PTHR43300">
    <property type="entry name" value="ACETYLTRANSFERASE"/>
    <property type="match status" value="1"/>
</dbReference>
<evidence type="ECO:0000256" key="2">
    <source>
        <dbReference type="PIRSR" id="PIRSR620019-2"/>
    </source>
</evidence>
<dbReference type="STRING" id="1548.CSCA_4716"/>
<dbReference type="PANTHER" id="PTHR43300:SF7">
    <property type="entry name" value="UDP-N-ACETYLBACILLOSAMINE N-ACETYLTRANSFERASE"/>
    <property type="match status" value="1"/>
</dbReference>
<dbReference type="Gene3D" id="2.160.10.10">
    <property type="entry name" value="Hexapeptide repeat proteins"/>
    <property type="match status" value="1"/>
</dbReference>
<keyword evidence="4" id="KW-1185">Reference proteome</keyword>
<dbReference type="Proteomes" id="UP000033115">
    <property type="component" value="Chromosome"/>
</dbReference>
<evidence type="ECO:0000256" key="1">
    <source>
        <dbReference type="PIRSR" id="PIRSR620019-1"/>
    </source>
</evidence>
<gene>
    <name evidence="3" type="ORF">CSCA_4716</name>
</gene>
<evidence type="ECO:0000313" key="3">
    <source>
        <dbReference type="EMBL" id="AKA71841.1"/>
    </source>
</evidence>
<sequence length="216" mass="23645">MEKQIVFRGGTGQAKMLRESLKNKIRLTAIFEQNKDIKSPFNDVDIYYGDDGFNNWYNKYFVKDETYFSVAIGGNCGKDRIMIHQELMSYGLKPFSIIDRSAYIASNCRLGDGCQILPQSAICTEVELGIQTIVNTGATVDHECKLGNGVHICPGAHLAGLVIVEDCVTIYTGAVVLPRIRIGEGAIIGAGAVVIKDVKPYTLVVGNPAKEVKKIK</sequence>
<dbReference type="AlphaFoldDB" id="A0A0E3GSC7"/>
<dbReference type="InterPro" id="IPR050179">
    <property type="entry name" value="Trans_hexapeptide_repeat"/>
</dbReference>
<dbReference type="InterPro" id="IPR020019">
    <property type="entry name" value="AcTrfase_PglD-like"/>
</dbReference>
<evidence type="ECO:0000313" key="4">
    <source>
        <dbReference type="Proteomes" id="UP000033115"/>
    </source>
</evidence>
<dbReference type="KEGG" id="csq:CSCA_4716"/>
<dbReference type="EMBL" id="CP009933">
    <property type="protein sequence ID" value="AKA71841.1"/>
    <property type="molecule type" value="Genomic_DNA"/>
</dbReference>
<feature type="binding site" evidence="2">
    <location>
        <position position="151"/>
    </location>
    <ligand>
        <name>acetyl-CoA</name>
        <dbReference type="ChEBI" id="CHEBI:57288"/>
    </ligand>
</feature>
<dbReference type="NCBIfam" id="TIGR03570">
    <property type="entry name" value="NeuD_NnaD"/>
    <property type="match status" value="1"/>
</dbReference>
<organism evidence="3 4">
    <name type="scientific">Clostridium scatologenes</name>
    <dbReference type="NCBI Taxonomy" id="1548"/>
    <lineage>
        <taxon>Bacteria</taxon>
        <taxon>Bacillati</taxon>
        <taxon>Bacillota</taxon>
        <taxon>Clostridia</taxon>
        <taxon>Eubacteriales</taxon>
        <taxon>Clostridiaceae</taxon>
        <taxon>Clostridium</taxon>
    </lineage>
</organism>
<keyword evidence="3" id="KW-0012">Acyltransferase</keyword>
<keyword evidence="3" id="KW-0808">Transferase</keyword>
<protein>
    <submittedName>
        <fullName evidence="3">Sugar O-acyltransferase, sialic acid O-acetyltransferase NeuD family</fullName>
    </submittedName>
</protein>
<feature type="binding site" evidence="2">
    <location>
        <position position="73"/>
    </location>
    <ligand>
        <name>substrate</name>
    </ligand>
</feature>
<accession>A0A0E3GSC7</accession>
<dbReference type="HOGENOM" id="CLU_081811_2_0_9"/>
<dbReference type="GO" id="GO:0016746">
    <property type="term" value="F:acyltransferase activity"/>
    <property type="evidence" value="ECO:0007669"/>
    <property type="project" value="UniProtKB-KW"/>
</dbReference>
<dbReference type="CDD" id="cd03360">
    <property type="entry name" value="LbH_AT_putative"/>
    <property type="match status" value="1"/>
</dbReference>